<feature type="transmembrane region" description="Helical" evidence="2">
    <location>
        <begin position="66"/>
        <end position="87"/>
    </location>
</feature>
<dbReference type="Proteomes" id="UP000886998">
    <property type="component" value="Unassembled WGS sequence"/>
</dbReference>
<accession>A0A8X7CI45</accession>
<dbReference type="AlphaFoldDB" id="A0A8X7CI45"/>
<keyword evidence="2" id="KW-0812">Transmembrane</keyword>
<evidence type="ECO:0000313" key="4">
    <source>
        <dbReference type="Proteomes" id="UP000886998"/>
    </source>
</evidence>
<reference evidence="3" key="1">
    <citation type="submission" date="2020-08" db="EMBL/GenBank/DDBJ databases">
        <title>Multicomponent nature underlies the extraordinary mechanical properties of spider dragline silk.</title>
        <authorList>
            <person name="Kono N."/>
            <person name="Nakamura H."/>
            <person name="Mori M."/>
            <person name="Yoshida Y."/>
            <person name="Ohtoshi R."/>
            <person name="Malay A.D."/>
            <person name="Moran D.A.P."/>
            <person name="Tomita M."/>
            <person name="Numata K."/>
            <person name="Arakawa K."/>
        </authorList>
    </citation>
    <scope>NUCLEOTIDE SEQUENCE</scope>
</reference>
<gene>
    <name evidence="3" type="ORF">TNIN_445171</name>
</gene>
<keyword evidence="2" id="KW-1133">Transmembrane helix</keyword>
<organism evidence="3 4">
    <name type="scientific">Trichonephila inaurata madagascariensis</name>
    <dbReference type="NCBI Taxonomy" id="2747483"/>
    <lineage>
        <taxon>Eukaryota</taxon>
        <taxon>Metazoa</taxon>
        <taxon>Ecdysozoa</taxon>
        <taxon>Arthropoda</taxon>
        <taxon>Chelicerata</taxon>
        <taxon>Arachnida</taxon>
        <taxon>Araneae</taxon>
        <taxon>Araneomorphae</taxon>
        <taxon>Entelegynae</taxon>
        <taxon>Araneoidea</taxon>
        <taxon>Nephilidae</taxon>
        <taxon>Trichonephila</taxon>
        <taxon>Trichonephila inaurata</taxon>
    </lineage>
</organism>
<feature type="compositionally biased region" description="Basic and acidic residues" evidence="1">
    <location>
        <begin position="1"/>
        <end position="17"/>
    </location>
</feature>
<protein>
    <submittedName>
        <fullName evidence="3">Uncharacterized protein</fullName>
    </submittedName>
</protein>
<keyword evidence="2" id="KW-0472">Membrane</keyword>
<evidence type="ECO:0000313" key="3">
    <source>
        <dbReference type="EMBL" id="GFY67851.1"/>
    </source>
</evidence>
<feature type="region of interest" description="Disordered" evidence="1">
    <location>
        <begin position="1"/>
        <end position="35"/>
    </location>
</feature>
<name>A0A8X7CI45_9ARAC</name>
<keyword evidence="4" id="KW-1185">Reference proteome</keyword>
<proteinExistence type="predicted"/>
<comment type="caution">
    <text evidence="3">The sequence shown here is derived from an EMBL/GenBank/DDBJ whole genome shotgun (WGS) entry which is preliminary data.</text>
</comment>
<evidence type="ECO:0000256" key="2">
    <source>
        <dbReference type="SAM" id="Phobius"/>
    </source>
</evidence>
<dbReference type="EMBL" id="BMAV01016787">
    <property type="protein sequence ID" value="GFY67851.1"/>
    <property type="molecule type" value="Genomic_DNA"/>
</dbReference>
<sequence length="105" mass="12329">MESRLPEQKPEGKKYPFQDHYPAGDVEQSRGDSGSRQIRLEYGNFPTRVSSLNLVSHSRRDLDGVFCVRFLNITFFCFVFLILWNFLSQPTGCWSRQSQNKNKHR</sequence>
<evidence type="ECO:0000256" key="1">
    <source>
        <dbReference type="SAM" id="MobiDB-lite"/>
    </source>
</evidence>